<dbReference type="GO" id="GO:0030286">
    <property type="term" value="C:dynein complex"/>
    <property type="evidence" value="ECO:0007669"/>
    <property type="project" value="UniProtKB-KW"/>
</dbReference>
<keyword evidence="5 7" id="KW-0175">Coiled coil</keyword>
<protein>
    <submittedName>
        <fullName evidence="9">CAP-Gly domain-containing protein</fullName>
    </submittedName>
</protein>
<keyword evidence="2" id="KW-0963">Cytoplasm</keyword>
<keyword evidence="12" id="KW-1185">Reference proteome</keyword>
<dbReference type="PANTHER" id="PTHR18916">
    <property type="entry name" value="DYNACTIN 1-RELATED MICROTUBULE-BINDING"/>
    <property type="match status" value="1"/>
</dbReference>
<evidence type="ECO:0000313" key="10">
    <source>
        <dbReference type="EMBL" id="WEL38792.1"/>
    </source>
</evidence>
<name>A0A9Q9FBL6_ENCHE</name>
<keyword evidence="4" id="KW-0243">Dynein</keyword>
<evidence type="ECO:0000256" key="6">
    <source>
        <dbReference type="ARBA" id="ARBA00023212"/>
    </source>
</evidence>
<accession>A0A9Q9FBL6</accession>
<evidence type="ECO:0000259" key="8">
    <source>
        <dbReference type="PROSITE" id="PS50245"/>
    </source>
</evidence>
<dbReference type="EMBL" id="CP075152">
    <property type="protein sequence ID" value="UTX43330.1"/>
    <property type="molecule type" value="Genomic_DNA"/>
</dbReference>
<organism evidence="9 11">
    <name type="scientific">Encephalitozoon hellem</name>
    <name type="common">Microsporidian parasite</name>
    <dbReference type="NCBI Taxonomy" id="27973"/>
    <lineage>
        <taxon>Eukaryota</taxon>
        <taxon>Fungi</taxon>
        <taxon>Fungi incertae sedis</taxon>
        <taxon>Microsporidia</taxon>
        <taxon>Unikaryonidae</taxon>
        <taxon>Encephalitozoon</taxon>
    </lineage>
</organism>
<dbReference type="GO" id="GO:0005874">
    <property type="term" value="C:microtubule"/>
    <property type="evidence" value="ECO:0007669"/>
    <property type="project" value="UniProtKB-KW"/>
</dbReference>
<reference evidence="9" key="1">
    <citation type="submission" date="2022-08" db="EMBL/GenBank/DDBJ databases">
        <title>Encephalitozoon hellem ATCC 50604 Complete Genome.</title>
        <authorList>
            <person name="Mascarenhas dos Santos A.C."/>
            <person name="Julian A.T."/>
            <person name="Pombert J.-F."/>
        </authorList>
    </citation>
    <scope>NUCLEOTIDE SEQUENCE</scope>
    <source>
        <strain evidence="9">ATCC 50604</strain>
    </source>
</reference>
<dbReference type="SUPFAM" id="SSF74924">
    <property type="entry name" value="Cap-Gly domain"/>
    <property type="match status" value="1"/>
</dbReference>
<dbReference type="Proteomes" id="UP001217963">
    <property type="component" value="Chromosome VI"/>
</dbReference>
<dbReference type="SMART" id="SM01052">
    <property type="entry name" value="CAP_GLY"/>
    <property type="match status" value="1"/>
</dbReference>
<dbReference type="OrthoDB" id="2130750at2759"/>
<dbReference type="Pfam" id="PF01302">
    <property type="entry name" value="CAP_GLY"/>
    <property type="match status" value="1"/>
</dbReference>
<feature type="domain" description="CAP-Gly" evidence="8">
    <location>
        <begin position="24"/>
        <end position="66"/>
    </location>
</feature>
<evidence type="ECO:0000313" key="11">
    <source>
        <dbReference type="Proteomes" id="UP001059546"/>
    </source>
</evidence>
<evidence type="ECO:0000256" key="1">
    <source>
        <dbReference type="ARBA" id="ARBA00004186"/>
    </source>
</evidence>
<gene>
    <name evidence="9" type="ORF">GPU96_06g10770</name>
    <name evidence="10" type="ORF">PFJ87_06g00580</name>
</gene>
<feature type="coiled-coil region" evidence="7">
    <location>
        <begin position="91"/>
        <end position="136"/>
    </location>
</feature>
<dbReference type="InterPro" id="IPR000938">
    <property type="entry name" value="CAP-Gly_domain"/>
</dbReference>
<reference evidence="10 12" key="2">
    <citation type="submission" date="2023-02" db="EMBL/GenBank/DDBJ databases">
        <title>Encephalitozoon hellem ATCC 50451 complete genome.</title>
        <authorList>
            <person name="Mascarenhas dos Santos A.C."/>
            <person name="Julian A.T."/>
            <person name="Pombert J.-F."/>
        </authorList>
    </citation>
    <scope>NUCLEOTIDE SEQUENCE [LARGE SCALE GENOMIC DNA]</scope>
    <source>
        <strain evidence="10 12">ATCC 50451</strain>
    </source>
</reference>
<evidence type="ECO:0000256" key="4">
    <source>
        <dbReference type="ARBA" id="ARBA00023017"/>
    </source>
</evidence>
<evidence type="ECO:0000256" key="3">
    <source>
        <dbReference type="ARBA" id="ARBA00022701"/>
    </source>
</evidence>
<keyword evidence="6" id="KW-0206">Cytoskeleton</keyword>
<dbReference type="Gene3D" id="2.30.30.190">
    <property type="entry name" value="CAP Gly-rich-like domain"/>
    <property type="match status" value="1"/>
</dbReference>
<proteinExistence type="predicted"/>
<evidence type="ECO:0000256" key="7">
    <source>
        <dbReference type="SAM" id="Coils"/>
    </source>
</evidence>
<dbReference type="PROSITE" id="PS50245">
    <property type="entry name" value="CAP_GLY_2"/>
    <property type="match status" value="1"/>
</dbReference>
<comment type="subcellular location">
    <subcellularLocation>
        <location evidence="1">Cytoplasm</location>
        <location evidence="1">Cytoskeleton</location>
        <location evidence="1">Spindle</location>
    </subcellularLocation>
</comment>
<keyword evidence="3" id="KW-0493">Microtubule</keyword>
<dbReference type="PANTHER" id="PTHR18916:SF6">
    <property type="entry name" value="DYNACTIN SUBUNIT 1"/>
    <property type="match status" value="1"/>
</dbReference>
<dbReference type="GO" id="GO:0005819">
    <property type="term" value="C:spindle"/>
    <property type="evidence" value="ECO:0007669"/>
    <property type="project" value="UniProtKB-SubCell"/>
</dbReference>
<dbReference type="Proteomes" id="UP001059546">
    <property type="component" value="Chromosome VI"/>
</dbReference>
<evidence type="ECO:0000256" key="5">
    <source>
        <dbReference type="ARBA" id="ARBA00023054"/>
    </source>
</evidence>
<sequence length="234" mass="26714">MSLLMVNDRLTLGDKFKGTVRYIGRIKSKDGKWIGLELDEPVGANNGSVNGVRYFHCKDKHGIFIRYEKIREGLVCEPREMGDGGKASQQAHLYEMKIKKLEETIEALRSAEKGEIVELRRENEEIKRIVLLLQEKINSKRADRDGKAYSELKELAEGSRRHISDIIGLVSEMSEALSRSGLARKKAIQECERHRVMFLVNRIIDGVLDDDAEAVERFKGEFESIMKKHGINVE</sequence>
<evidence type="ECO:0000313" key="12">
    <source>
        <dbReference type="Proteomes" id="UP001217963"/>
    </source>
</evidence>
<evidence type="ECO:0000256" key="2">
    <source>
        <dbReference type="ARBA" id="ARBA00022490"/>
    </source>
</evidence>
<dbReference type="EMBL" id="CP119067">
    <property type="protein sequence ID" value="WEL38792.1"/>
    <property type="molecule type" value="Genomic_DNA"/>
</dbReference>
<dbReference type="AlphaFoldDB" id="A0A9Q9FBL6"/>
<dbReference type="InterPro" id="IPR036859">
    <property type="entry name" value="CAP-Gly_dom_sf"/>
</dbReference>
<evidence type="ECO:0000313" key="9">
    <source>
        <dbReference type="EMBL" id="UTX43330.1"/>
    </source>
</evidence>